<dbReference type="AlphaFoldDB" id="S9TDB8"/>
<name>S9TDB8_MAGFU</name>
<sequence length="104" mass="10844">MNYAKTGYFPMPDSPSISLTYSGAVIGTQGNAGQTVQSIGKMSPIPNDPVTGLPLAYSVNASRSKGEILGFLENSENVSQSTPFASEAYAGNISGYPFTRGDSL</sequence>
<accession>S9TDB8</accession>
<reference evidence="1 2" key="1">
    <citation type="submission" date="2013-04" db="EMBL/GenBank/DDBJ databases">
        <authorList>
            <person name="Kuznetsov B."/>
            <person name="Ivanovsky R."/>
        </authorList>
    </citation>
    <scope>NUCLEOTIDE SEQUENCE [LARGE SCALE GENOMIC DNA]</scope>
    <source>
        <strain evidence="1 2">MGU-K5</strain>
    </source>
</reference>
<organism evidence="1 2">
    <name type="scientific">Magnetospirillum fulvum MGU-K5</name>
    <dbReference type="NCBI Taxonomy" id="1316936"/>
    <lineage>
        <taxon>Bacteria</taxon>
        <taxon>Pseudomonadati</taxon>
        <taxon>Pseudomonadota</taxon>
        <taxon>Alphaproteobacteria</taxon>
        <taxon>Rhodospirillales</taxon>
        <taxon>Rhodospirillaceae</taxon>
        <taxon>Magnetospirillum</taxon>
    </lineage>
</organism>
<dbReference type="EMBL" id="AQPH01000131">
    <property type="protein sequence ID" value="EPY00216.1"/>
    <property type="molecule type" value="Genomic_DNA"/>
</dbReference>
<evidence type="ECO:0000313" key="1">
    <source>
        <dbReference type="EMBL" id="EPY00216.1"/>
    </source>
</evidence>
<dbReference type="Proteomes" id="UP000015350">
    <property type="component" value="Unassembled WGS sequence"/>
</dbReference>
<evidence type="ECO:0000313" key="2">
    <source>
        <dbReference type="Proteomes" id="UP000015350"/>
    </source>
</evidence>
<dbReference type="STRING" id="1316936.K678_17251"/>
<gene>
    <name evidence="1" type="ORF">K678_17251</name>
</gene>
<proteinExistence type="predicted"/>
<comment type="caution">
    <text evidence="1">The sequence shown here is derived from an EMBL/GenBank/DDBJ whole genome shotgun (WGS) entry which is preliminary data.</text>
</comment>
<protein>
    <submittedName>
        <fullName evidence="1">Uncharacterized protein</fullName>
    </submittedName>
</protein>
<dbReference type="RefSeq" id="WP_021133723.1">
    <property type="nucleotide sequence ID" value="NZ_AQPH01000131.1"/>
</dbReference>